<dbReference type="InterPro" id="IPR007627">
    <property type="entry name" value="RNA_pol_sigma70_r2"/>
</dbReference>
<gene>
    <name evidence="7" type="ORF">GCM10022226_27140</name>
</gene>
<dbReference type="NCBIfam" id="TIGR02937">
    <property type="entry name" value="sigma70-ECF"/>
    <property type="match status" value="1"/>
</dbReference>
<keyword evidence="8" id="KW-1185">Reference proteome</keyword>
<dbReference type="SUPFAM" id="SSF88659">
    <property type="entry name" value="Sigma3 and sigma4 domains of RNA polymerase sigma factors"/>
    <property type="match status" value="1"/>
</dbReference>
<dbReference type="CDD" id="cd06171">
    <property type="entry name" value="Sigma70_r4"/>
    <property type="match status" value="1"/>
</dbReference>
<accession>A0ABP7I020</accession>
<sequence length="203" mass="22462">MITDAHSAETSDQTDDAELIRRSWDDPALFAALFDRHAPHLHRYVTRRLGDALSDDIVADTFLAAFRRRKGYDVTRRDARPWLYGIAANLIGKHRRTEVRCYRALARVGVDAVAETYAERVEARVSAAAAHRALAGALAKLSTGDREVLLLIAWADLSYEEVADALGIAVGTVRSRLHRARKQTRTALGGVDPTAFKEELGRG</sequence>
<dbReference type="InterPro" id="IPR014284">
    <property type="entry name" value="RNA_pol_sigma-70_dom"/>
</dbReference>
<evidence type="ECO:0000313" key="7">
    <source>
        <dbReference type="EMBL" id="GAA3805650.1"/>
    </source>
</evidence>
<feature type="domain" description="RNA polymerase sigma factor 70 region 4 type 2" evidence="6">
    <location>
        <begin position="132"/>
        <end position="183"/>
    </location>
</feature>
<dbReference type="PANTHER" id="PTHR43133:SF25">
    <property type="entry name" value="RNA POLYMERASE SIGMA FACTOR RFAY-RELATED"/>
    <property type="match status" value="1"/>
</dbReference>
<protein>
    <submittedName>
        <fullName evidence="7">RNA polymerase sigma factor</fullName>
    </submittedName>
</protein>
<name>A0ABP7I020_9ACTN</name>
<evidence type="ECO:0000259" key="6">
    <source>
        <dbReference type="Pfam" id="PF08281"/>
    </source>
</evidence>
<dbReference type="RefSeq" id="WP_344938530.1">
    <property type="nucleotide sequence ID" value="NZ_BAAAZR010000004.1"/>
</dbReference>
<dbReference type="Pfam" id="PF04542">
    <property type="entry name" value="Sigma70_r2"/>
    <property type="match status" value="1"/>
</dbReference>
<dbReference type="InterPro" id="IPR013325">
    <property type="entry name" value="RNA_pol_sigma_r2"/>
</dbReference>
<evidence type="ECO:0000256" key="2">
    <source>
        <dbReference type="ARBA" id="ARBA00023015"/>
    </source>
</evidence>
<evidence type="ECO:0000256" key="3">
    <source>
        <dbReference type="ARBA" id="ARBA00023082"/>
    </source>
</evidence>
<dbReference type="Proteomes" id="UP001500888">
    <property type="component" value="Unassembled WGS sequence"/>
</dbReference>
<dbReference type="EMBL" id="BAAAZR010000004">
    <property type="protein sequence ID" value="GAA3805650.1"/>
    <property type="molecule type" value="Genomic_DNA"/>
</dbReference>
<dbReference type="PANTHER" id="PTHR43133">
    <property type="entry name" value="RNA POLYMERASE ECF-TYPE SIGMA FACTO"/>
    <property type="match status" value="1"/>
</dbReference>
<evidence type="ECO:0000256" key="1">
    <source>
        <dbReference type="ARBA" id="ARBA00010641"/>
    </source>
</evidence>
<dbReference type="Pfam" id="PF08281">
    <property type="entry name" value="Sigma70_r4_2"/>
    <property type="match status" value="1"/>
</dbReference>
<keyword evidence="3" id="KW-0731">Sigma factor</keyword>
<evidence type="ECO:0000256" key="4">
    <source>
        <dbReference type="ARBA" id="ARBA00023163"/>
    </source>
</evidence>
<feature type="domain" description="RNA polymerase sigma-70 region 2" evidence="5">
    <location>
        <begin position="33"/>
        <end position="99"/>
    </location>
</feature>
<reference evidence="8" key="1">
    <citation type="journal article" date="2019" name="Int. J. Syst. Evol. Microbiol.">
        <title>The Global Catalogue of Microorganisms (GCM) 10K type strain sequencing project: providing services to taxonomists for standard genome sequencing and annotation.</title>
        <authorList>
            <consortium name="The Broad Institute Genomics Platform"/>
            <consortium name="The Broad Institute Genome Sequencing Center for Infectious Disease"/>
            <person name="Wu L."/>
            <person name="Ma J."/>
        </authorList>
    </citation>
    <scope>NUCLEOTIDE SEQUENCE [LARGE SCALE GENOMIC DNA]</scope>
    <source>
        <strain evidence="8">JCM 16908</strain>
    </source>
</reference>
<proteinExistence type="inferred from homology"/>
<organism evidence="7 8">
    <name type="scientific">Sphaerisporangium flaviroseum</name>
    <dbReference type="NCBI Taxonomy" id="509199"/>
    <lineage>
        <taxon>Bacteria</taxon>
        <taxon>Bacillati</taxon>
        <taxon>Actinomycetota</taxon>
        <taxon>Actinomycetes</taxon>
        <taxon>Streptosporangiales</taxon>
        <taxon>Streptosporangiaceae</taxon>
        <taxon>Sphaerisporangium</taxon>
    </lineage>
</organism>
<dbReference type="SUPFAM" id="SSF88946">
    <property type="entry name" value="Sigma2 domain of RNA polymerase sigma factors"/>
    <property type="match status" value="1"/>
</dbReference>
<evidence type="ECO:0000259" key="5">
    <source>
        <dbReference type="Pfam" id="PF04542"/>
    </source>
</evidence>
<keyword evidence="4" id="KW-0804">Transcription</keyword>
<dbReference type="InterPro" id="IPR039425">
    <property type="entry name" value="RNA_pol_sigma-70-like"/>
</dbReference>
<dbReference type="Gene3D" id="1.10.10.10">
    <property type="entry name" value="Winged helix-like DNA-binding domain superfamily/Winged helix DNA-binding domain"/>
    <property type="match status" value="1"/>
</dbReference>
<keyword evidence="2" id="KW-0805">Transcription regulation</keyword>
<comment type="similarity">
    <text evidence="1">Belongs to the sigma-70 factor family. ECF subfamily.</text>
</comment>
<dbReference type="InterPro" id="IPR013324">
    <property type="entry name" value="RNA_pol_sigma_r3/r4-like"/>
</dbReference>
<dbReference type="Gene3D" id="1.10.1740.10">
    <property type="match status" value="1"/>
</dbReference>
<comment type="caution">
    <text evidence="7">The sequence shown here is derived from an EMBL/GenBank/DDBJ whole genome shotgun (WGS) entry which is preliminary data.</text>
</comment>
<dbReference type="InterPro" id="IPR036388">
    <property type="entry name" value="WH-like_DNA-bd_sf"/>
</dbReference>
<dbReference type="InterPro" id="IPR013249">
    <property type="entry name" value="RNA_pol_sigma70_r4_t2"/>
</dbReference>
<evidence type="ECO:0000313" key="8">
    <source>
        <dbReference type="Proteomes" id="UP001500888"/>
    </source>
</evidence>